<comment type="cofactor">
    <cofactor evidence="1">
        <name>pantetheine 4'-phosphate</name>
        <dbReference type="ChEBI" id="CHEBI:47942"/>
    </cofactor>
</comment>
<dbReference type="SUPFAM" id="SSF47336">
    <property type="entry name" value="ACP-like"/>
    <property type="match status" value="1"/>
</dbReference>
<evidence type="ECO:0000313" key="4">
    <source>
        <dbReference type="EMBL" id="UYM03631.1"/>
    </source>
</evidence>
<dbReference type="InterPro" id="IPR023213">
    <property type="entry name" value="CAT-like_dom_sf"/>
</dbReference>
<dbReference type="PANTHER" id="PTHR45527">
    <property type="entry name" value="NONRIBOSOMAL PEPTIDE SYNTHETASE"/>
    <property type="match status" value="1"/>
</dbReference>
<sequence>MRLTTSSLDLERFAAALDSTACRHEALRLRATRDSGRWFLEPVTQPVALAEASELVEADPEHPLRWSIDQPDSASGTVSVTLAVSASLVDRAAWGALLADVAAAYHGCDLALESDVSFGDHCYWLANQPAPDPTGVKQVVHDIGAPAAEPYATFVADEPFDVLARPAAERTGTGRAAALDALARDVTTALGSCGWQAPRIRTQRMVERVESVPAVGRTMQALVGTVSRMGEPCPAAPTNAVAEMLDGSFGEQLVQLEVDVLDLPDLQLEGDVTVEPLLDESIGWRAVLVRSQAAAQLYLTGPAATLPAIHSSLGTTGDVIEAATALPRVEEPLLAGLHAPRLVTGRRTLDTDVVEAAVARRADDLIAAGLRPGDGLVLETTPGPETVANVLAGLHRGADVLLIDPADPPAWSDALRARMPGAYTIGTDNTVRGPEGTDAGDIGADAEPADGDGAMLLGLSSAPGPIVLARVPLHDLMRAANALIARLGLGTGAACAVDTARGGEDLVVTALACGASGAGLVVVGDEPADATDLLAAHDGVHLDADLSLGEKMPLTSLSGARSWHRRPNGNGGRWWVAEAPSAQWTARNGELTDGSDGGAQVVDPDGATRPIGTVAQLTLPVDTGTRYVGDPRRTADLLRPAADGVRVLHTGVLVGRARNGLRVLRLAAGRTVVGTRTCLTDAWEAAVPGTRVALPPTDTDTPERAFVVLPYAARAGVPGSAPAAGVDLPVPLAEAAVVWHEHPGSLSDARCWQLLLDRDAHAQTSADWTSAEEQRLATEIVAPVLDTAVGPNDQLFSLGATSVQLMRILLQVKEQRGVDVPLARFFEEPTVATLHRLIEEGDGPDVTSTRAALNVLDSVVNDQARQGTGDR</sequence>
<organism evidence="4 5">
    <name type="scientific">Solicola gregarius</name>
    <dbReference type="NCBI Taxonomy" id="2908642"/>
    <lineage>
        <taxon>Bacteria</taxon>
        <taxon>Bacillati</taxon>
        <taxon>Actinomycetota</taxon>
        <taxon>Actinomycetes</taxon>
        <taxon>Propionibacteriales</taxon>
        <taxon>Nocardioidaceae</taxon>
        <taxon>Solicola</taxon>
    </lineage>
</organism>
<evidence type="ECO:0000256" key="2">
    <source>
        <dbReference type="SAM" id="MobiDB-lite"/>
    </source>
</evidence>
<dbReference type="InterPro" id="IPR036736">
    <property type="entry name" value="ACP-like_sf"/>
</dbReference>
<dbReference type="PANTHER" id="PTHR45527:SF1">
    <property type="entry name" value="FATTY ACID SYNTHASE"/>
    <property type="match status" value="1"/>
</dbReference>
<dbReference type="GO" id="GO:0005737">
    <property type="term" value="C:cytoplasm"/>
    <property type="evidence" value="ECO:0007669"/>
    <property type="project" value="TreeGrafter"/>
</dbReference>
<protein>
    <submittedName>
        <fullName evidence="4">Phosphopantetheine-binding protein</fullName>
    </submittedName>
</protein>
<keyword evidence="5" id="KW-1185">Reference proteome</keyword>
<dbReference type="Gene3D" id="3.30.559.10">
    <property type="entry name" value="Chloramphenicol acetyltransferase-like domain"/>
    <property type="match status" value="1"/>
</dbReference>
<dbReference type="GO" id="GO:0031177">
    <property type="term" value="F:phosphopantetheine binding"/>
    <property type="evidence" value="ECO:0007669"/>
    <property type="project" value="TreeGrafter"/>
</dbReference>
<dbReference type="Pfam" id="PF00550">
    <property type="entry name" value="PP-binding"/>
    <property type="match status" value="1"/>
</dbReference>
<proteinExistence type="predicted"/>
<dbReference type="PROSITE" id="PS50075">
    <property type="entry name" value="CARRIER"/>
    <property type="match status" value="1"/>
</dbReference>
<dbReference type="AlphaFoldDB" id="A0AA46TE37"/>
<dbReference type="Proteomes" id="UP001164390">
    <property type="component" value="Chromosome"/>
</dbReference>
<evidence type="ECO:0000313" key="5">
    <source>
        <dbReference type="Proteomes" id="UP001164390"/>
    </source>
</evidence>
<dbReference type="Gene3D" id="1.10.1200.10">
    <property type="entry name" value="ACP-like"/>
    <property type="match status" value="1"/>
</dbReference>
<dbReference type="SUPFAM" id="SSF52777">
    <property type="entry name" value="CoA-dependent acyltransferases"/>
    <property type="match status" value="1"/>
</dbReference>
<name>A0AA46TE37_9ACTN</name>
<evidence type="ECO:0000259" key="3">
    <source>
        <dbReference type="PROSITE" id="PS50075"/>
    </source>
</evidence>
<feature type="domain" description="Carrier" evidence="3">
    <location>
        <begin position="767"/>
        <end position="842"/>
    </location>
</feature>
<dbReference type="EMBL" id="CP094970">
    <property type="protein sequence ID" value="UYM03631.1"/>
    <property type="molecule type" value="Genomic_DNA"/>
</dbReference>
<evidence type="ECO:0000256" key="1">
    <source>
        <dbReference type="ARBA" id="ARBA00001957"/>
    </source>
</evidence>
<dbReference type="KEGG" id="sgrg:L0C25_13840"/>
<dbReference type="InterPro" id="IPR009081">
    <property type="entry name" value="PP-bd_ACP"/>
</dbReference>
<reference evidence="4" key="1">
    <citation type="submission" date="2022-01" db="EMBL/GenBank/DDBJ databases">
        <title>Nocardioidaceae gen. sp. A5X3R13.</title>
        <authorList>
            <person name="Lopez Marin M.A."/>
            <person name="Uhlik O."/>
        </authorList>
    </citation>
    <scope>NUCLEOTIDE SEQUENCE</scope>
    <source>
        <strain evidence="4">A5X3R13</strain>
    </source>
</reference>
<dbReference type="GO" id="GO:0043041">
    <property type="term" value="P:amino acid activation for nonribosomal peptide biosynthetic process"/>
    <property type="evidence" value="ECO:0007669"/>
    <property type="project" value="TreeGrafter"/>
</dbReference>
<gene>
    <name evidence="4" type="ORF">L0C25_13840</name>
</gene>
<accession>A0AA46TE37</accession>
<feature type="region of interest" description="Disordered" evidence="2">
    <location>
        <begin position="587"/>
        <end position="609"/>
    </location>
</feature>
<dbReference type="RefSeq" id="WP_271632251.1">
    <property type="nucleotide sequence ID" value="NZ_CP094970.1"/>
</dbReference>
<dbReference type="GO" id="GO:0044550">
    <property type="term" value="P:secondary metabolite biosynthetic process"/>
    <property type="evidence" value="ECO:0007669"/>
    <property type="project" value="TreeGrafter"/>
</dbReference>